<evidence type="ECO:0008006" key="4">
    <source>
        <dbReference type="Google" id="ProtNLM"/>
    </source>
</evidence>
<feature type="compositionally biased region" description="Basic residues" evidence="1">
    <location>
        <begin position="80"/>
        <end position="89"/>
    </location>
</feature>
<feature type="compositionally biased region" description="Low complexity" evidence="1">
    <location>
        <begin position="92"/>
        <end position="119"/>
    </location>
</feature>
<protein>
    <recommendedName>
        <fullName evidence="4">Myb-like domain-containing protein</fullName>
    </recommendedName>
</protein>
<feature type="compositionally biased region" description="Low complexity" evidence="1">
    <location>
        <begin position="162"/>
        <end position="175"/>
    </location>
</feature>
<dbReference type="CDD" id="cd00167">
    <property type="entry name" value="SANT"/>
    <property type="match status" value="1"/>
</dbReference>
<accession>A0A0F8B017</accession>
<evidence type="ECO:0000313" key="2">
    <source>
        <dbReference type="EMBL" id="KKF94201.1"/>
    </source>
</evidence>
<comment type="caution">
    <text evidence="2">The sequence shown here is derived from an EMBL/GenBank/DDBJ whole genome shotgun (WGS) entry which is preliminary data.</text>
</comment>
<name>A0A0F8B017_CERFI</name>
<feature type="compositionally biased region" description="Basic and acidic residues" evidence="1">
    <location>
        <begin position="347"/>
        <end position="362"/>
    </location>
</feature>
<reference evidence="2 3" key="1">
    <citation type="submission" date="2015-04" db="EMBL/GenBank/DDBJ databases">
        <title>Genome sequence of Ceratocystis platani, a major pathogen of plane trees.</title>
        <authorList>
            <person name="Belbahri L."/>
        </authorList>
    </citation>
    <scope>NUCLEOTIDE SEQUENCE [LARGE SCALE GENOMIC DNA]</scope>
    <source>
        <strain evidence="2 3">CFO</strain>
    </source>
</reference>
<feature type="compositionally biased region" description="Basic and acidic residues" evidence="1">
    <location>
        <begin position="316"/>
        <end position="334"/>
    </location>
</feature>
<dbReference type="Proteomes" id="UP000034841">
    <property type="component" value="Unassembled WGS sequence"/>
</dbReference>
<feature type="compositionally biased region" description="Polar residues" evidence="1">
    <location>
        <begin position="139"/>
        <end position="154"/>
    </location>
</feature>
<dbReference type="OrthoDB" id="5399305at2759"/>
<evidence type="ECO:0000313" key="3">
    <source>
        <dbReference type="Proteomes" id="UP000034841"/>
    </source>
</evidence>
<keyword evidence="3" id="KW-1185">Reference proteome</keyword>
<proteinExistence type="predicted"/>
<feature type="region of interest" description="Disordered" evidence="1">
    <location>
        <begin position="284"/>
        <end position="368"/>
    </location>
</feature>
<feature type="compositionally biased region" description="Low complexity" evidence="1">
    <location>
        <begin position="288"/>
        <end position="299"/>
    </location>
</feature>
<gene>
    <name evidence="2" type="ORF">CFO_g3426</name>
</gene>
<sequence>MAPMSMQPHSSYTPTGDVADRHEYGVVKSRKMASTGGGRAWSEEEEVYLLQTRLQKMPYKHIAAHLKKTELACRLHYHQLSHGSSRRKRANSESSGSSGQSPTLASAATASPMYAAESAHIPRSITPPGSCGGHYTPASPHSLQLPSIHANTPPSFARSHSRPSLESPRLPSILPKPYGMTLPLPGYPTPLPEPHSAPIMASFPRIPSPNPLLIRSTTPAPVSTGPMHSSAMPSPLPPVSHSNGAIDMNRLSAAYATHKAQFWAAVSAEYGNGVSPAALEGAWERKTPSPSSCYAPSAPRFSHQGPISPAASPDQHTQREAEYRAHGQSQDRTRISAILGAEANPRPSHEHEFVRRADEERTGPLMAA</sequence>
<evidence type="ECO:0000256" key="1">
    <source>
        <dbReference type="SAM" id="MobiDB-lite"/>
    </source>
</evidence>
<dbReference type="EMBL" id="LBBL01000174">
    <property type="protein sequence ID" value="KKF94201.1"/>
    <property type="molecule type" value="Genomic_DNA"/>
</dbReference>
<dbReference type="InterPro" id="IPR001005">
    <property type="entry name" value="SANT/Myb"/>
</dbReference>
<organism evidence="2 3">
    <name type="scientific">Ceratocystis fimbriata f. sp. platani</name>
    <dbReference type="NCBI Taxonomy" id="88771"/>
    <lineage>
        <taxon>Eukaryota</taxon>
        <taxon>Fungi</taxon>
        <taxon>Dikarya</taxon>
        <taxon>Ascomycota</taxon>
        <taxon>Pezizomycotina</taxon>
        <taxon>Sordariomycetes</taxon>
        <taxon>Hypocreomycetidae</taxon>
        <taxon>Microascales</taxon>
        <taxon>Ceratocystidaceae</taxon>
        <taxon>Ceratocystis</taxon>
    </lineage>
</organism>
<feature type="region of interest" description="Disordered" evidence="1">
    <location>
        <begin position="80"/>
        <end position="175"/>
    </location>
</feature>
<dbReference type="AlphaFoldDB" id="A0A0F8B017"/>